<keyword evidence="4 7" id="KW-1133">Transmembrane helix</keyword>
<evidence type="ECO:0000313" key="10">
    <source>
        <dbReference type="Proteomes" id="UP000190539"/>
    </source>
</evidence>
<organism evidence="9 10">
    <name type="scientific">Streptomyces tsukubensis</name>
    <dbReference type="NCBI Taxonomy" id="83656"/>
    <lineage>
        <taxon>Bacteria</taxon>
        <taxon>Bacillati</taxon>
        <taxon>Actinomycetota</taxon>
        <taxon>Actinomycetes</taxon>
        <taxon>Kitasatosporales</taxon>
        <taxon>Streptomycetaceae</taxon>
        <taxon>Streptomyces</taxon>
    </lineage>
</organism>
<keyword evidence="3 7" id="KW-0812">Transmembrane</keyword>
<dbReference type="Pfam" id="PF02687">
    <property type="entry name" value="FtsX"/>
    <property type="match status" value="1"/>
</dbReference>
<dbReference type="PANTHER" id="PTHR30572:SF4">
    <property type="entry name" value="ABC TRANSPORTER PERMEASE YTRF"/>
    <property type="match status" value="1"/>
</dbReference>
<evidence type="ECO:0000259" key="8">
    <source>
        <dbReference type="Pfam" id="PF02687"/>
    </source>
</evidence>
<dbReference type="GO" id="GO:0005886">
    <property type="term" value="C:plasma membrane"/>
    <property type="evidence" value="ECO:0007669"/>
    <property type="project" value="UniProtKB-SubCell"/>
</dbReference>
<dbReference type="InterPro" id="IPR050250">
    <property type="entry name" value="Macrolide_Exporter_MacB"/>
</dbReference>
<protein>
    <recommendedName>
        <fullName evidence="8">ABC3 transporter permease C-terminal domain-containing protein</fullName>
    </recommendedName>
</protein>
<dbReference type="STRING" id="83656.B1H18_00925"/>
<dbReference type="PANTHER" id="PTHR30572">
    <property type="entry name" value="MEMBRANE COMPONENT OF TRANSPORTER-RELATED"/>
    <property type="match status" value="1"/>
</dbReference>
<keyword evidence="5 7" id="KW-0472">Membrane</keyword>
<feature type="transmembrane region" description="Helical" evidence="7">
    <location>
        <begin position="81"/>
        <end position="105"/>
    </location>
</feature>
<dbReference type="AlphaFoldDB" id="A0A1V4AF29"/>
<keyword evidence="10" id="KW-1185">Reference proteome</keyword>
<evidence type="ECO:0000256" key="1">
    <source>
        <dbReference type="ARBA" id="ARBA00004651"/>
    </source>
</evidence>
<accession>A0A1V4AF29</accession>
<evidence type="ECO:0000256" key="3">
    <source>
        <dbReference type="ARBA" id="ARBA00022692"/>
    </source>
</evidence>
<feature type="domain" description="ABC3 transporter permease C-terminal" evidence="8">
    <location>
        <begin position="43"/>
        <end position="144"/>
    </location>
</feature>
<proteinExistence type="inferred from homology"/>
<evidence type="ECO:0000256" key="5">
    <source>
        <dbReference type="ARBA" id="ARBA00023136"/>
    </source>
</evidence>
<dbReference type="EMBL" id="MVFC01000001">
    <property type="protein sequence ID" value="OON82659.1"/>
    <property type="molecule type" value="Genomic_DNA"/>
</dbReference>
<dbReference type="GO" id="GO:0022857">
    <property type="term" value="F:transmembrane transporter activity"/>
    <property type="evidence" value="ECO:0007669"/>
    <property type="project" value="TreeGrafter"/>
</dbReference>
<dbReference type="Proteomes" id="UP000190539">
    <property type="component" value="Unassembled WGS sequence"/>
</dbReference>
<reference evidence="9 10" key="1">
    <citation type="submission" date="2017-02" db="EMBL/GenBank/DDBJ databases">
        <title>Draft Genome Sequence of Streptomyces tsukubaensis F601, a Producer of the immunosuppressant tacrolimus FK506.</title>
        <authorList>
            <person name="Zong G."/>
            <person name="Zhong C."/>
            <person name="Fu J."/>
            <person name="Qin R."/>
            <person name="Cao G."/>
        </authorList>
    </citation>
    <scope>NUCLEOTIDE SEQUENCE [LARGE SCALE GENOMIC DNA]</scope>
    <source>
        <strain evidence="9 10">F601</strain>
    </source>
</reference>
<sequence>MAVEVEGAPGRLPAHQHGALQLRGERHRIQYADDGEVRRVDIGVANTMYIPVRERRREIGLRRALGVGRNQIRGQFLTGSVVLSLLGGAAGTLLGVLATVGYATYQGRPVAIPPGALAAGTTGALVIGVAAGVCPSIRAARLTPTEALATV</sequence>
<feature type="transmembrane region" description="Helical" evidence="7">
    <location>
        <begin position="111"/>
        <end position="134"/>
    </location>
</feature>
<evidence type="ECO:0000256" key="7">
    <source>
        <dbReference type="SAM" id="Phobius"/>
    </source>
</evidence>
<gene>
    <name evidence="9" type="ORF">B1H18_00925</name>
</gene>
<evidence type="ECO:0000256" key="2">
    <source>
        <dbReference type="ARBA" id="ARBA00022475"/>
    </source>
</evidence>
<name>A0A1V4AF29_9ACTN</name>
<evidence type="ECO:0000256" key="6">
    <source>
        <dbReference type="ARBA" id="ARBA00038076"/>
    </source>
</evidence>
<dbReference type="InterPro" id="IPR003838">
    <property type="entry name" value="ABC3_permease_C"/>
</dbReference>
<evidence type="ECO:0000313" key="9">
    <source>
        <dbReference type="EMBL" id="OON82659.1"/>
    </source>
</evidence>
<comment type="subcellular location">
    <subcellularLocation>
        <location evidence="1">Cell membrane</location>
        <topology evidence="1">Multi-pass membrane protein</topology>
    </subcellularLocation>
</comment>
<keyword evidence="2" id="KW-1003">Cell membrane</keyword>
<evidence type="ECO:0000256" key="4">
    <source>
        <dbReference type="ARBA" id="ARBA00022989"/>
    </source>
</evidence>
<comment type="similarity">
    <text evidence="6">Belongs to the ABC-4 integral membrane protein family.</text>
</comment>
<comment type="caution">
    <text evidence="9">The sequence shown here is derived from an EMBL/GenBank/DDBJ whole genome shotgun (WGS) entry which is preliminary data.</text>
</comment>